<reference evidence="1" key="1">
    <citation type="journal article" date="2023" name="G3 (Bethesda)">
        <title>A reference genome for the long-term kleptoplast-retaining sea slug Elysia crispata morphotype clarki.</title>
        <authorList>
            <person name="Eastman K.E."/>
            <person name="Pendleton A.L."/>
            <person name="Shaikh M.A."/>
            <person name="Suttiyut T."/>
            <person name="Ogas R."/>
            <person name="Tomko P."/>
            <person name="Gavelis G."/>
            <person name="Widhalm J.R."/>
            <person name="Wisecaver J.H."/>
        </authorList>
    </citation>
    <scope>NUCLEOTIDE SEQUENCE</scope>
    <source>
        <strain evidence="1">ECLA1</strain>
    </source>
</reference>
<sequence>MATNWGPDSITCNHSRLHKVIMATNWGPDSITCNHSRLHKHDRAHYFTNHSKTRDMSHLKCPGKDPGDARDKACSLTLPVALCGQSSVETDIHNR</sequence>
<dbReference type="Proteomes" id="UP001283361">
    <property type="component" value="Unassembled WGS sequence"/>
</dbReference>
<organism evidence="1 2">
    <name type="scientific">Elysia crispata</name>
    <name type="common">lettuce slug</name>
    <dbReference type="NCBI Taxonomy" id="231223"/>
    <lineage>
        <taxon>Eukaryota</taxon>
        <taxon>Metazoa</taxon>
        <taxon>Spiralia</taxon>
        <taxon>Lophotrochozoa</taxon>
        <taxon>Mollusca</taxon>
        <taxon>Gastropoda</taxon>
        <taxon>Heterobranchia</taxon>
        <taxon>Euthyneura</taxon>
        <taxon>Panpulmonata</taxon>
        <taxon>Sacoglossa</taxon>
        <taxon>Placobranchoidea</taxon>
        <taxon>Plakobranchidae</taxon>
        <taxon>Elysia</taxon>
    </lineage>
</organism>
<protein>
    <submittedName>
        <fullName evidence="1">Uncharacterized protein</fullName>
    </submittedName>
</protein>
<comment type="caution">
    <text evidence="1">The sequence shown here is derived from an EMBL/GenBank/DDBJ whole genome shotgun (WGS) entry which is preliminary data.</text>
</comment>
<dbReference type="EMBL" id="JAWDGP010007160">
    <property type="protein sequence ID" value="KAK3729122.1"/>
    <property type="molecule type" value="Genomic_DNA"/>
</dbReference>
<name>A0AAE0Y0X5_9GAST</name>
<keyword evidence="2" id="KW-1185">Reference proteome</keyword>
<dbReference type="AlphaFoldDB" id="A0AAE0Y0X5"/>
<accession>A0AAE0Y0X5</accession>
<evidence type="ECO:0000313" key="1">
    <source>
        <dbReference type="EMBL" id="KAK3729122.1"/>
    </source>
</evidence>
<gene>
    <name evidence="1" type="ORF">RRG08_005494</name>
</gene>
<evidence type="ECO:0000313" key="2">
    <source>
        <dbReference type="Proteomes" id="UP001283361"/>
    </source>
</evidence>
<proteinExistence type="predicted"/>